<organism evidence="3 4">
    <name type="scientific">Halobacillus naozhouensis</name>
    <dbReference type="NCBI Taxonomy" id="554880"/>
    <lineage>
        <taxon>Bacteria</taxon>
        <taxon>Bacillati</taxon>
        <taxon>Bacillota</taxon>
        <taxon>Bacilli</taxon>
        <taxon>Bacillales</taxon>
        <taxon>Bacillaceae</taxon>
        <taxon>Halobacillus</taxon>
    </lineage>
</organism>
<dbReference type="Gene3D" id="3.40.250.10">
    <property type="entry name" value="Rhodanese-like domain"/>
    <property type="match status" value="2"/>
</dbReference>
<dbReference type="PANTHER" id="PTHR43084">
    <property type="entry name" value="PERSULFIDE DIOXYGENASE ETHE1"/>
    <property type="match status" value="1"/>
</dbReference>
<evidence type="ECO:0000313" key="4">
    <source>
        <dbReference type="Proteomes" id="UP001221597"/>
    </source>
</evidence>
<dbReference type="InterPro" id="IPR001763">
    <property type="entry name" value="Rhodanese-like_dom"/>
</dbReference>
<proteinExistence type="predicted"/>
<accession>A0ABY8IWK5</accession>
<gene>
    <name evidence="3" type="ORF">P9989_19935</name>
</gene>
<keyword evidence="1" id="KW-0479">Metal-binding</keyword>
<evidence type="ECO:0000259" key="2">
    <source>
        <dbReference type="PROSITE" id="PS50206"/>
    </source>
</evidence>
<dbReference type="SUPFAM" id="SSF56281">
    <property type="entry name" value="Metallo-hydrolase/oxidoreductase"/>
    <property type="match status" value="1"/>
</dbReference>
<dbReference type="Pfam" id="PF00581">
    <property type="entry name" value="Rhodanese"/>
    <property type="match status" value="2"/>
</dbReference>
<protein>
    <submittedName>
        <fullName evidence="3">MBL fold metallo-hydrolase</fullName>
    </submittedName>
</protein>
<dbReference type="SMART" id="SM00849">
    <property type="entry name" value="Lactamase_B"/>
    <property type="match status" value="1"/>
</dbReference>
<sequence>MYIQTFFDENLAQNSYMAGCQKTGEAIVIDPARNIQPYLEAARKKGLRITKVTETHIHADFLSGSRELVHETGASLYLSNEGDEEWKYNFGKKVSHEWLKDGDQLYLGGVRLDVLHTPGHTPESLSFLLTDEGGGASVPMGIFTGDFVFVGDVGRPDLLEKSVGAAGTANIGAKAMYQSLARFKKLPDFVQVWPGHGAGSACGKSLGAVPSSTIGYEKQTNWAMEVENEDEFVDLLIAGQPEPPAYFPIMKRLNKEGPAVLAEDQNLPEIKLQEISQLNGSIVDTRSKEKFAEGHLQGSINIPFNKSFVNWAGWLLHYNQDAVIIASKDEAPEIRRTLQSIGFDRLTGYLPTEEMDQVTDLEGYKTITVEELEDKQSSGEYVIIDVRNQSEWEEGHIGDAIHIMLGTLPNRLDEIPSSKTPIVHCKSGARSAVAASVLQANGFKNVINVAGGYDAWIKHKETAKA</sequence>
<evidence type="ECO:0000313" key="3">
    <source>
        <dbReference type="EMBL" id="WFT74595.1"/>
    </source>
</evidence>
<name>A0ABY8IWK5_9BACI</name>
<dbReference type="Proteomes" id="UP001221597">
    <property type="component" value="Chromosome"/>
</dbReference>
<dbReference type="PANTHER" id="PTHR43084:SF1">
    <property type="entry name" value="PERSULFIDE DIOXYGENASE ETHE1, MITOCHONDRIAL"/>
    <property type="match status" value="1"/>
</dbReference>
<dbReference type="Pfam" id="PF00753">
    <property type="entry name" value="Lactamase_B"/>
    <property type="match status" value="1"/>
</dbReference>
<dbReference type="InterPro" id="IPR051682">
    <property type="entry name" value="Mito_Persulfide_Diox"/>
</dbReference>
<feature type="domain" description="Rhodanese" evidence="2">
    <location>
        <begin position="377"/>
        <end position="465"/>
    </location>
</feature>
<dbReference type="SMART" id="SM00450">
    <property type="entry name" value="RHOD"/>
    <property type="match status" value="1"/>
</dbReference>
<dbReference type="InterPro" id="IPR044528">
    <property type="entry name" value="POD-like_MBL-fold"/>
</dbReference>
<evidence type="ECO:0000256" key="1">
    <source>
        <dbReference type="ARBA" id="ARBA00022723"/>
    </source>
</evidence>
<dbReference type="InterPro" id="IPR036866">
    <property type="entry name" value="RibonucZ/Hydroxyglut_hydro"/>
</dbReference>
<dbReference type="CDD" id="cd07724">
    <property type="entry name" value="POD-like_MBL-fold"/>
    <property type="match status" value="1"/>
</dbReference>
<keyword evidence="4" id="KW-1185">Reference proteome</keyword>
<dbReference type="Gene3D" id="3.60.15.10">
    <property type="entry name" value="Ribonuclease Z/Hydroxyacylglutathione hydrolase-like"/>
    <property type="match status" value="1"/>
</dbReference>
<dbReference type="InterPro" id="IPR001279">
    <property type="entry name" value="Metallo-B-lactamas"/>
</dbReference>
<dbReference type="RefSeq" id="WP_283076591.1">
    <property type="nucleotide sequence ID" value="NZ_CP121671.1"/>
</dbReference>
<dbReference type="InterPro" id="IPR036873">
    <property type="entry name" value="Rhodanese-like_dom_sf"/>
</dbReference>
<reference evidence="3 4" key="1">
    <citation type="submission" date="2023-04" db="EMBL/GenBank/DDBJ databases">
        <title>Genome sequence of Halobacillus naozhouensis KACC 21980.</title>
        <authorList>
            <person name="Kim S."/>
            <person name="Heo J."/>
            <person name="Kwon S.-W."/>
        </authorList>
    </citation>
    <scope>NUCLEOTIDE SEQUENCE [LARGE SCALE GENOMIC DNA]</scope>
    <source>
        <strain evidence="3 4">KCTC 13234</strain>
    </source>
</reference>
<feature type="domain" description="Rhodanese" evidence="2">
    <location>
        <begin position="282"/>
        <end position="306"/>
    </location>
</feature>
<dbReference type="EMBL" id="CP121671">
    <property type="protein sequence ID" value="WFT74595.1"/>
    <property type="molecule type" value="Genomic_DNA"/>
</dbReference>
<dbReference type="PROSITE" id="PS50206">
    <property type="entry name" value="RHODANESE_3"/>
    <property type="match status" value="2"/>
</dbReference>
<dbReference type="CDD" id="cd00158">
    <property type="entry name" value="RHOD"/>
    <property type="match status" value="1"/>
</dbReference>
<dbReference type="SUPFAM" id="SSF52821">
    <property type="entry name" value="Rhodanese/Cell cycle control phosphatase"/>
    <property type="match status" value="2"/>
</dbReference>